<evidence type="ECO:0000313" key="2">
    <source>
        <dbReference type="Proteomes" id="UP000326396"/>
    </source>
</evidence>
<dbReference type="Proteomes" id="UP000326396">
    <property type="component" value="Linkage Group LG13"/>
</dbReference>
<dbReference type="AlphaFoldDB" id="A0A5N6PBT2"/>
<dbReference type="EMBL" id="SZYD01000005">
    <property type="protein sequence ID" value="KAD6118962.1"/>
    <property type="molecule type" value="Genomic_DNA"/>
</dbReference>
<sequence length="91" mass="10619">MTTRSLGGQRKAVSEAKNKAYTEMYKRLETKEGEHGMFKNAKARERRRQDIGVLKFIKSEDGRVLVKENDIRKREEVQRALKRIGRVKAVD</sequence>
<protein>
    <submittedName>
        <fullName evidence="1">Uncharacterized protein</fullName>
    </submittedName>
</protein>
<organism evidence="1 2">
    <name type="scientific">Mikania micrantha</name>
    <name type="common">bitter vine</name>
    <dbReference type="NCBI Taxonomy" id="192012"/>
    <lineage>
        <taxon>Eukaryota</taxon>
        <taxon>Viridiplantae</taxon>
        <taxon>Streptophyta</taxon>
        <taxon>Embryophyta</taxon>
        <taxon>Tracheophyta</taxon>
        <taxon>Spermatophyta</taxon>
        <taxon>Magnoliopsida</taxon>
        <taxon>eudicotyledons</taxon>
        <taxon>Gunneridae</taxon>
        <taxon>Pentapetalae</taxon>
        <taxon>asterids</taxon>
        <taxon>campanulids</taxon>
        <taxon>Asterales</taxon>
        <taxon>Asteraceae</taxon>
        <taxon>Asteroideae</taxon>
        <taxon>Heliantheae alliance</taxon>
        <taxon>Eupatorieae</taxon>
        <taxon>Mikania</taxon>
    </lineage>
</organism>
<proteinExistence type="predicted"/>
<gene>
    <name evidence="1" type="ORF">E3N88_10233</name>
</gene>
<dbReference type="OrthoDB" id="681201at2759"/>
<accession>A0A5N6PBT2</accession>
<name>A0A5N6PBT2_9ASTR</name>
<reference evidence="1 2" key="1">
    <citation type="submission" date="2019-05" db="EMBL/GenBank/DDBJ databases">
        <title>Mikania micrantha, genome provides insights into the molecular mechanism of rapid growth.</title>
        <authorList>
            <person name="Liu B."/>
        </authorList>
    </citation>
    <scope>NUCLEOTIDE SEQUENCE [LARGE SCALE GENOMIC DNA]</scope>
    <source>
        <strain evidence="1">NLD-2019</strain>
        <tissue evidence="1">Leaf</tissue>
    </source>
</reference>
<keyword evidence="2" id="KW-1185">Reference proteome</keyword>
<comment type="caution">
    <text evidence="1">The sequence shown here is derived from an EMBL/GenBank/DDBJ whole genome shotgun (WGS) entry which is preliminary data.</text>
</comment>
<evidence type="ECO:0000313" key="1">
    <source>
        <dbReference type="EMBL" id="KAD6118962.1"/>
    </source>
</evidence>